<dbReference type="AlphaFoldDB" id="A0A3R5TQ02"/>
<proteinExistence type="predicted"/>
<feature type="region of interest" description="Disordered" evidence="1">
    <location>
        <begin position="1"/>
        <end position="41"/>
    </location>
</feature>
<evidence type="ECO:0000313" key="2">
    <source>
        <dbReference type="EMBL" id="OPL20177.1"/>
    </source>
</evidence>
<gene>
    <name evidence="2" type="ORF">AM593_08078</name>
</gene>
<evidence type="ECO:0000313" key="3">
    <source>
        <dbReference type="Proteomes" id="UP000266721"/>
    </source>
</evidence>
<organism evidence="2 3">
    <name type="scientific">Mytilus galloprovincialis</name>
    <name type="common">Mediterranean mussel</name>
    <dbReference type="NCBI Taxonomy" id="29158"/>
    <lineage>
        <taxon>Eukaryota</taxon>
        <taxon>Metazoa</taxon>
        <taxon>Spiralia</taxon>
        <taxon>Lophotrochozoa</taxon>
        <taxon>Mollusca</taxon>
        <taxon>Bivalvia</taxon>
        <taxon>Autobranchia</taxon>
        <taxon>Pteriomorphia</taxon>
        <taxon>Mytilida</taxon>
        <taxon>Mytiloidea</taxon>
        <taxon>Mytilidae</taxon>
        <taxon>Mytilinae</taxon>
        <taxon>Mytilus</taxon>
    </lineage>
</organism>
<dbReference type="EMBL" id="KV618879">
    <property type="protein sequence ID" value="OPL20177.1"/>
    <property type="molecule type" value="Genomic_DNA"/>
</dbReference>
<evidence type="ECO:0000256" key="1">
    <source>
        <dbReference type="SAM" id="MobiDB-lite"/>
    </source>
</evidence>
<dbReference type="Proteomes" id="UP000266721">
    <property type="component" value="Unassembled WGS sequence"/>
</dbReference>
<feature type="non-terminal residue" evidence="2">
    <location>
        <position position="1"/>
    </location>
</feature>
<feature type="compositionally biased region" description="Polar residues" evidence="1">
    <location>
        <begin position="9"/>
        <end position="18"/>
    </location>
</feature>
<accession>A0A3R5TQ02</accession>
<sequence length="107" mass="12494">LLMEDVLQTGHQEISLTGDQDEPESVKGSRGPSRAASRVDVHTPASNLARISVPLSLSRTQEPVESYRLLKFFLILWKWLEYIKTDWSKRKFQKEQIDNTMLHREVW</sequence>
<protein>
    <submittedName>
        <fullName evidence="2">Uncharacterized protein</fullName>
    </submittedName>
</protein>
<keyword evidence="3" id="KW-1185">Reference proteome</keyword>
<name>A0A3R5TQ02_MYTGA</name>
<reference evidence="2 3" key="1">
    <citation type="journal article" date="2016" name="PLoS ONE">
        <title>A First Insight into the Genome of the Filter-Feeder Mussel Mytilus galloprovincialis.</title>
        <authorList>
            <person name="Murgarella M."/>
            <person name="Puiu D."/>
            <person name="Novoa B."/>
            <person name="Figueras A."/>
            <person name="Posada D."/>
            <person name="Canchaya C."/>
        </authorList>
    </citation>
    <scope>NUCLEOTIDE SEQUENCE [LARGE SCALE GENOMIC DNA]</scope>
    <source>
        <tissue evidence="2">Muscle</tissue>
    </source>
</reference>